<evidence type="ECO:0000313" key="2">
    <source>
        <dbReference type="Proteomes" id="UP000655830"/>
    </source>
</evidence>
<evidence type="ECO:0000313" key="1">
    <source>
        <dbReference type="EMBL" id="MBC8581462.1"/>
    </source>
</evidence>
<dbReference type="AlphaFoldDB" id="A0A926ENR9"/>
<comment type="caution">
    <text evidence="1">The sequence shown here is derived from an EMBL/GenBank/DDBJ whole genome shotgun (WGS) entry which is preliminary data.</text>
</comment>
<name>A0A926ENR9_9FIRM</name>
<dbReference type="RefSeq" id="WP_249334401.1">
    <property type="nucleotide sequence ID" value="NZ_JACRSY010000053.1"/>
</dbReference>
<accession>A0A926ENR9</accession>
<gene>
    <name evidence="1" type="ORF">H8718_18385</name>
</gene>
<organism evidence="1 2">
    <name type="scientific">Zhenhengia yiwuensis</name>
    <dbReference type="NCBI Taxonomy" id="2763666"/>
    <lineage>
        <taxon>Bacteria</taxon>
        <taxon>Bacillati</taxon>
        <taxon>Bacillota</taxon>
        <taxon>Clostridia</taxon>
        <taxon>Lachnospirales</taxon>
        <taxon>Lachnospiraceae</taxon>
        <taxon>Zhenhengia</taxon>
    </lineage>
</organism>
<proteinExistence type="predicted"/>
<keyword evidence="2" id="KW-1185">Reference proteome</keyword>
<dbReference type="Proteomes" id="UP000655830">
    <property type="component" value="Unassembled WGS sequence"/>
</dbReference>
<dbReference type="EMBL" id="JACRSY010000053">
    <property type="protein sequence ID" value="MBC8581462.1"/>
    <property type="molecule type" value="Genomic_DNA"/>
</dbReference>
<protein>
    <submittedName>
        <fullName evidence="1">Uncharacterized protein</fullName>
    </submittedName>
</protein>
<reference evidence="1" key="1">
    <citation type="submission" date="2020-08" db="EMBL/GenBank/DDBJ databases">
        <title>Genome public.</title>
        <authorList>
            <person name="Liu C."/>
            <person name="Sun Q."/>
        </authorList>
    </citation>
    <scope>NUCLEOTIDE SEQUENCE</scope>
    <source>
        <strain evidence="1">NSJ-12</strain>
    </source>
</reference>
<sequence>MDDKLFELMNKIYAELQDIKCTIAELEHKTNDKMSSLFDAQELQLNKSIDISQQLVDINNSITKLRIKMIKQNLK</sequence>